<dbReference type="EMBL" id="BAAALF010000074">
    <property type="protein sequence ID" value="GAA1246259.1"/>
    <property type="molecule type" value="Genomic_DNA"/>
</dbReference>
<dbReference type="InterPro" id="IPR019880">
    <property type="entry name" value="OxyQ"/>
</dbReference>
<dbReference type="InterPro" id="IPR050881">
    <property type="entry name" value="LL-DAP_aminotransferase"/>
</dbReference>
<dbReference type="InterPro" id="IPR004839">
    <property type="entry name" value="Aminotransferase_I/II_large"/>
</dbReference>
<dbReference type="CDD" id="cd00609">
    <property type="entry name" value="AAT_like"/>
    <property type="match status" value="1"/>
</dbReference>
<keyword evidence="3" id="KW-0808">Transferase</keyword>
<dbReference type="PANTHER" id="PTHR42832:SF3">
    <property type="entry name" value="L-GLUTAMINE--4-(METHYLSULFANYL)-2-OXOBUTANOATE AMINOTRANSFERASE"/>
    <property type="match status" value="1"/>
</dbReference>
<protein>
    <submittedName>
        <fullName evidence="5">Bifunctional succinyldiaminopimelate transaminase/glutamate-prephenate aminotransferase</fullName>
    </submittedName>
</protein>
<dbReference type="Pfam" id="PF00155">
    <property type="entry name" value="Aminotran_1_2"/>
    <property type="match status" value="1"/>
</dbReference>
<dbReference type="Gene3D" id="3.40.640.10">
    <property type="entry name" value="Type I PLP-dependent aspartate aminotransferase-like (Major domain)"/>
    <property type="match status" value="1"/>
</dbReference>
<keyword evidence="6" id="KW-1185">Reference proteome</keyword>
<feature type="domain" description="Aminotransferase class I/classII large" evidence="4">
    <location>
        <begin position="49"/>
        <end position="379"/>
    </location>
</feature>
<dbReference type="GO" id="GO:0008483">
    <property type="term" value="F:transaminase activity"/>
    <property type="evidence" value="ECO:0007669"/>
    <property type="project" value="UniProtKB-KW"/>
</dbReference>
<comment type="caution">
    <text evidence="5">The sequence shown here is derived from an EMBL/GenBank/DDBJ whole genome shotgun (WGS) entry which is preliminary data.</text>
</comment>
<dbReference type="InterPro" id="IPR015422">
    <property type="entry name" value="PyrdxlP-dep_Trfase_small"/>
</dbReference>
<name>A0ABN1WJC3_9ACTN</name>
<dbReference type="Gene3D" id="3.90.1150.10">
    <property type="entry name" value="Aspartate Aminotransferase, domain 1"/>
    <property type="match status" value="1"/>
</dbReference>
<evidence type="ECO:0000259" key="4">
    <source>
        <dbReference type="Pfam" id="PF00155"/>
    </source>
</evidence>
<accession>A0ABN1WJC3</accession>
<dbReference type="PANTHER" id="PTHR42832">
    <property type="entry name" value="AMINO ACID AMINOTRANSFERASE"/>
    <property type="match status" value="1"/>
</dbReference>
<evidence type="ECO:0000256" key="2">
    <source>
        <dbReference type="ARBA" id="ARBA00022576"/>
    </source>
</evidence>
<dbReference type="RefSeq" id="WP_344443302.1">
    <property type="nucleotide sequence ID" value="NZ_BAAALF010000074.1"/>
</dbReference>
<evidence type="ECO:0000256" key="1">
    <source>
        <dbReference type="ARBA" id="ARBA00001933"/>
    </source>
</evidence>
<proteinExistence type="predicted"/>
<comment type="cofactor">
    <cofactor evidence="1">
        <name>pyridoxal 5'-phosphate</name>
        <dbReference type="ChEBI" id="CHEBI:597326"/>
    </cofactor>
</comment>
<dbReference type="SUPFAM" id="SSF53383">
    <property type="entry name" value="PLP-dependent transferases"/>
    <property type="match status" value="1"/>
</dbReference>
<sequence length="385" mass="41471">MSTNEAPRAPFPGHPGAARRVSDLLPVFPWDRLEPYKATALAHPEGICDFSVGTPVDPVPEVIQKALAAATDRPGYPTVWGPLELREAIAGWLADRCGAEIGPQGVLPTIGSKELVAWLPGQLGLGPGDQVAYPRLAYPTYEVGALLCGATPVEYEDVEELDPARVRLLWLNSPSNPTGRVLGADQLRRAVRWAREHRALLVSDECYLELGWEAEPVSVLRPDVCEGSHEGLLAVHSLSKRSNLAGYRASFVAGDPVVVGELLEVRKHGGMIVPAPVQAALAAALGDDAHVAEQRARYAARRSALRGALEAYGFRIEHSEASLYLWATRDEPCWQTVADLARLGVLVAPGDFYGPAGERFVRVAFTATDERVASAVARLYEAAKA</sequence>
<keyword evidence="2 5" id="KW-0032">Aminotransferase</keyword>
<reference evidence="5 6" key="1">
    <citation type="journal article" date="2019" name="Int. J. Syst. Evol. Microbiol.">
        <title>The Global Catalogue of Microorganisms (GCM) 10K type strain sequencing project: providing services to taxonomists for standard genome sequencing and annotation.</title>
        <authorList>
            <consortium name="The Broad Institute Genomics Platform"/>
            <consortium name="The Broad Institute Genome Sequencing Center for Infectious Disease"/>
            <person name="Wu L."/>
            <person name="Ma J."/>
        </authorList>
    </citation>
    <scope>NUCLEOTIDE SEQUENCE [LARGE SCALE GENOMIC DNA]</scope>
    <source>
        <strain evidence="5 6">JCM 13004</strain>
    </source>
</reference>
<evidence type="ECO:0000256" key="3">
    <source>
        <dbReference type="ARBA" id="ARBA00022679"/>
    </source>
</evidence>
<dbReference type="InterPro" id="IPR015424">
    <property type="entry name" value="PyrdxlP-dep_Trfase"/>
</dbReference>
<dbReference type="InterPro" id="IPR015421">
    <property type="entry name" value="PyrdxlP-dep_Trfase_major"/>
</dbReference>
<dbReference type="Proteomes" id="UP001500037">
    <property type="component" value="Unassembled WGS sequence"/>
</dbReference>
<dbReference type="NCBIfam" id="TIGR03539">
    <property type="entry name" value="DapC_actino"/>
    <property type="match status" value="1"/>
</dbReference>
<organism evidence="5 6">
    <name type="scientific">Kitasatospora nipponensis</name>
    <dbReference type="NCBI Taxonomy" id="258049"/>
    <lineage>
        <taxon>Bacteria</taxon>
        <taxon>Bacillati</taxon>
        <taxon>Actinomycetota</taxon>
        <taxon>Actinomycetes</taxon>
        <taxon>Kitasatosporales</taxon>
        <taxon>Streptomycetaceae</taxon>
        <taxon>Kitasatospora</taxon>
    </lineage>
</organism>
<evidence type="ECO:0000313" key="6">
    <source>
        <dbReference type="Proteomes" id="UP001500037"/>
    </source>
</evidence>
<evidence type="ECO:0000313" key="5">
    <source>
        <dbReference type="EMBL" id="GAA1246259.1"/>
    </source>
</evidence>
<gene>
    <name evidence="5" type="ORF">GCM10009665_41440</name>
</gene>